<keyword evidence="1" id="KW-1133">Transmembrane helix</keyword>
<evidence type="ECO:0000313" key="3">
    <source>
        <dbReference type="Proteomes" id="UP000315783"/>
    </source>
</evidence>
<gene>
    <name evidence="2" type="ORF">IF1G_02631</name>
</gene>
<feature type="transmembrane region" description="Helical" evidence="1">
    <location>
        <begin position="39"/>
        <end position="64"/>
    </location>
</feature>
<dbReference type="EMBL" id="SPUK01000003">
    <property type="protein sequence ID" value="TQV98551.1"/>
    <property type="molecule type" value="Genomic_DNA"/>
</dbReference>
<protein>
    <submittedName>
        <fullName evidence="2">Uncharacterized protein</fullName>
    </submittedName>
</protein>
<sequence length="140" mass="15466">MHALTADIVAVEQGGLVRLRYNTAVGAWQGNFGADLSSAFFFLPFLLLAASSFFFLFLSSVFHFKSSFPSILRTPPGIQWWLLILEDQGPGLAWLPFLSRYLAAPLQLTHNNSLAFLRVAKSHRTAVHPPPRMPSSHTAG</sequence>
<keyword evidence="1" id="KW-0812">Transmembrane</keyword>
<evidence type="ECO:0000313" key="2">
    <source>
        <dbReference type="EMBL" id="TQV98551.1"/>
    </source>
</evidence>
<comment type="caution">
    <text evidence="2">The sequence shown here is derived from an EMBL/GenBank/DDBJ whole genome shotgun (WGS) entry which is preliminary data.</text>
</comment>
<dbReference type="AlphaFoldDB" id="A0A545V9Z4"/>
<organism evidence="2 3">
    <name type="scientific">Cordyceps javanica</name>
    <dbReference type="NCBI Taxonomy" id="43265"/>
    <lineage>
        <taxon>Eukaryota</taxon>
        <taxon>Fungi</taxon>
        <taxon>Dikarya</taxon>
        <taxon>Ascomycota</taxon>
        <taxon>Pezizomycotina</taxon>
        <taxon>Sordariomycetes</taxon>
        <taxon>Hypocreomycetidae</taxon>
        <taxon>Hypocreales</taxon>
        <taxon>Cordycipitaceae</taxon>
        <taxon>Cordyceps</taxon>
    </lineage>
</organism>
<reference evidence="2 3" key="1">
    <citation type="journal article" date="2019" name="Appl. Microbiol. Biotechnol.">
        <title>Genome sequence of Isaria javanica and comparative genome analysis insights into family S53 peptidase evolution in fungal entomopathogens.</title>
        <authorList>
            <person name="Lin R."/>
            <person name="Zhang X."/>
            <person name="Xin B."/>
            <person name="Zou M."/>
            <person name="Gao Y."/>
            <person name="Qin F."/>
            <person name="Hu Q."/>
            <person name="Xie B."/>
            <person name="Cheng X."/>
        </authorList>
    </citation>
    <scope>NUCLEOTIDE SEQUENCE [LARGE SCALE GENOMIC DNA]</scope>
    <source>
        <strain evidence="2 3">IJ1G</strain>
    </source>
</reference>
<name>A0A545V9Z4_9HYPO</name>
<proteinExistence type="predicted"/>
<keyword evidence="1" id="KW-0472">Membrane</keyword>
<dbReference type="Proteomes" id="UP000315783">
    <property type="component" value="Unassembled WGS sequence"/>
</dbReference>
<evidence type="ECO:0000256" key="1">
    <source>
        <dbReference type="SAM" id="Phobius"/>
    </source>
</evidence>
<accession>A0A545V9Z4</accession>
<keyword evidence="3" id="KW-1185">Reference proteome</keyword>